<evidence type="ECO:0000313" key="4">
    <source>
        <dbReference type="EMBL" id="MEQ2162519.1"/>
    </source>
</evidence>
<protein>
    <submittedName>
        <fullName evidence="4">Retinol dehydrogenase 12</fullName>
    </submittedName>
</protein>
<keyword evidence="3" id="KW-0472">Membrane</keyword>
<dbReference type="PRINTS" id="PR00080">
    <property type="entry name" value="SDRFAMILY"/>
</dbReference>
<keyword evidence="2" id="KW-0560">Oxidoreductase</keyword>
<proteinExistence type="inferred from homology"/>
<reference evidence="4 5" key="1">
    <citation type="submission" date="2021-06" db="EMBL/GenBank/DDBJ databases">
        <authorList>
            <person name="Palmer J.M."/>
        </authorList>
    </citation>
    <scope>NUCLEOTIDE SEQUENCE [LARGE SCALE GENOMIC DNA]</scope>
    <source>
        <strain evidence="4 5">GA_2019</strain>
        <tissue evidence="4">Muscle</tissue>
    </source>
</reference>
<accession>A0ABV0MTR1</accession>
<keyword evidence="3" id="KW-1133">Transmembrane helix</keyword>
<name>A0ABV0MTR1_9TELE</name>
<sequence>MPGYGESPGGCDGNHRKLRQRRHEAKINLLINNAGVMVCPYGKTADGFEMQIGVNHFGHFLLTYLLIDLIKRSAPARIINVSSMAHSWGSITLEDINSEKSYNKSKAYAQSKLANVLFTRSLAKRLEGKVHHLISAVLVSPGGGIVSLINSVVWKNKFKFGHFL</sequence>
<gene>
    <name evidence="4" type="primary">RDH12</name>
    <name evidence="4" type="ORF">GOODEAATRI_020584</name>
</gene>
<feature type="transmembrane region" description="Helical" evidence="3">
    <location>
        <begin position="130"/>
        <end position="154"/>
    </location>
</feature>
<evidence type="ECO:0000256" key="1">
    <source>
        <dbReference type="ARBA" id="ARBA00006484"/>
    </source>
</evidence>
<dbReference type="PANTHER" id="PTHR43157">
    <property type="entry name" value="PHOSPHATIDYLINOSITOL-GLYCAN BIOSYNTHESIS CLASS F PROTEIN-RELATED"/>
    <property type="match status" value="1"/>
</dbReference>
<dbReference type="PRINTS" id="PR00081">
    <property type="entry name" value="GDHRDH"/>
</dbReference>
<evidence type="ECO:0000256" key="2">
    <source>
        <dbReference type="ARBA" id="ARBA00023002"/>
    </source>
</evidence>
<comment type="similarity">
    <text evidence="1">Belongs to the short-chain dehydrogenases/reductases (SDR) family.</text>
</comment>
<dbReference type="Pfam" id="PF00106">
    <property type="entry name" value="adh_short"/>
    <property type="match status" value="1"/>
</dbReference>
<keyword evidence="5" id="KW-1185">Reference proteome</keyword>
<dbReference type="Proteomes" id="UP001476798">
    <property type="component" value="Unassembled WGS sequence"/>
</dbReference>
<evidence type="ECO:0000313" key="5">
    <source>
        <dbReference type="Proteomes" id="UP001476798"/>
    </source>
</evidence>
<comment type="caution">
    <text evidence="4">The sequence shown here is derived from an EMBL/GenBank/DDBJ whole genome shotgun (WGS) entry which is preliminary data.</text>
</comment>
<dbReference type="SUPFAM" id="SSF51735">
    <property type="entry name" value="NAD(P)-binding Rossmann-fold domains"/>
    <property type="match status" value="1"/>
</dbReference>
<dbReference type="PANTHER" id="PTHR43157:SF27">
    <property type="entry name" value="RETINOL DEHYDROGENASE 12, LIKE"/>
    <property type="match status" value="1"/>
</dbReference>
<dbReference type="EMBL" id="JAHRIO010011927">
    <property type="protein sequence ID" value="MEQ2162519.1"/>
    <property type="molecule type" value="Genomic_DNA"/>
</dbReference>
<keyword evidence="3" id="KW-0812">Transmembrane</keyword>
<evidence type="ECO:0000256" key="3">
    <source>
        <dbReference type="SAM" id="Phobius"/>
    </source>
</evidence>
<dbReference type="Gene3D" id="3.40.50.720">
    <property type="entry name" value="NAD(P)-binding Rossmann-like Domain"/>
    <property type="match status" value="1"/>
</dbReference>
<dbReference type="InterPro" id="IPR002347">
    <property type="entry name" value="SDR_fam"/>
</dbReference>
<dbReference type="InterPro" id="IPR036291">
    <property type="entry name" value="NAD(P)-bd_dom_sf"/>
</dbReference>
<organism evidence="4 5">
    <name type="scientific">Goodea atripinnis</name>
    <dbReference type="NCBI Taxonomy" id="208336"/>
    <lineage>
        <taxon>Eukaryota</taxon>
        <taxon>Metazoa</taxon>
        <taxon>Chordata</taxon>
        <taxon>Craniata</taxon>
        <taxon>Vertebrata</taxon>
        <taxon>Euteleostomi</taxon>
        <taxon>Actinopterygii</taxon>
        <taxon>Neopterygii</taxon>
        <taxon>Teleostei</taxon>
        <taxon>Neoteleostei</taxon>
        <taxon>Acanthomorphata</taxon>
        <taxon>Ovalentaria</taxon>
        <taxon>Atherinomorphae</taxon>
        <taxon>Cyprinodontiformes</taxon>
        <taxon>Goodeidae</taxon>
        <taxon>Goodea</taxon>
    </lineage>
</organism>